<dbReference type="InterPro" id="IPR031160">
    <property type="entry name" value="F_BAR_dom"/>
</dbReference>
<feature type="compositionally biased region" description="Polar residues" evidence="4">
    <location>
        <begin position="476"/>
        <end position="486"/>
    </location>
</feature>
<dbReference type="Gene3D" id="1.10.555.10">
    <property type="entry name" value="Rho GTPase activation protein"/>
    <property type="match status" value="1"/>
</dbReference>
<dbReference type="EMBL" id="JANVFT010000048">
    <property type="protein sequence ID" value="KAJ4486921.1"/>
    <property type="molecule type" value="Genomic_DNA"/>
</dbReference>
<dbReference type="PANTHER" id="PTHR23176:SF134">
    <property type="entry name" value="RHO-TYPE GTPASE-ACTIVATING PROTEIN"/>
    <property type="match status" value="1"/>
</dbReference>
<dbReference type="PANTHER" id="PTHR23176">
    <property type="entry name" value="RHO/RAC/CDC GTPASE-ACTIVATING PROTEIN"/>
    <property type="match status" value="1"/>
</dbReference>
<reference evidence="7" key="1">
    <citation type="submission" date="2022-08" db="EMBL/GenBank/DDBJ databases">
        <title>A Global Phylogenomic Analysis of the Shiitake Genus Lentinula.</title>
        <authorList>
            <consortium name="DOE Joint Genome Institute"/>
            <person name="Sierra-Patev S."/>
            <person name="Min B."/>
            <person name="Naranjo-Ortiz M."/>
            <person name="Looney B."/>
            <person name="Konkel Z."/>
            <person name="Slot J.C."/>
            <person name="Sakamoto Y."/>
            <person name="Steenwyk J.L."/>
            <person name="Rokas A."/>
            <person name="Carro J."/>
            <person name="Camarero S."/>
            <person name="Ferreira P."/>
            <person name="Molpeceres G."/>
            <person name="Ruiz-Duenas F.J."/>
            <person name="Serrano A."/>
            <person name="Henrissat B."/>
            <person name="Drula E."/>
            <person name="Hughes K.W."/>
            <person name="Mata J.L."/>
            <person name="Ishikawa N.K."/>
            <person name="Vargas-Isla R."/>
            <person name="Ushijima S."/>
            <person name="Smith C.A."/>
            <person name="Ahrendt S."/>
            <person name="Andreopoulos W."/>
            <person name="He G."/>
            <person name="Labutti K."/>
            <person name="Lipzen A."/>
            <person name="Ng V."/>
            <person name="Riley R."/>
            <person name="Sandor L."/>
            <person name="Barry K."/>
            <person name="Martinez A.T."/>
            <person name="Xiao Y."/>
            <person name="Gibbons J.G."/>
            <person name="Terashima K."/>
            <person name="Grigoriev I.V."/>
            <person name="Hibbett D.S."/>
        </authorList>
    </citation>
    <scope>NUCLEOTIDE SEQUENCE</scope>
    <source>
        <strain evidence="7">RHP3577 ss4</strain>
    </source>
</reference>
<dbReference type="PROSITE" id="PS50238">
    <property type="entry name" value="RHOGAP"/>
    <property type="match status" value="1"/>
</dbReference>
<feature type="compositionally biased region" description="Low complexity" evidence="4">
    <location>
        <begin position="93"/>
        <end position="103"/>
    </location>
</feature>
<feature type="coiled-coil region" evidence="3">
    <location>
        <begin position="219"/>
        <end position="285"/>
    </location>
</feature>
<evidence type="ECO:0000256" key="3">
    <source>
        <dbReference type="SAM" id="Coils"/>
    </source>
</evidence>
<evidence type="ECO:0000313" key="7">
    <source>
        <dbReference type="EMBL" id="KAJ4486921.1"/>
    </source>
</evidence>
<dbReference type="SUPFAM" id="SSF48350">
    <property type="entry name" value="GTPase activation domain, GAP"/>
    <property type="match status" value="1"/>
</dbReference>
<evidence type="ECO:0000256" key="4">
    <source>
        <dbReference type="SAM" id="MobiDB-lite"/>
    </source>
</evidence>
<sequence length="697" mass="78028">MYFGPHLGTDQALKPRDQRCFRILHCQCHNFNLTYCLMHEEGYSSSGWHRSEPSDPTSPSSYRRPSLTSHDDSTESTGHGHPLHSGSPQPRMSSDSGGISSGSRWRDTPTALSDSQEIPPPNSELVETAFDENVLRALCEMDCGVPLLLDRIKQSMVSCREASVFFKKRALIEEEYGKTLQKLARTTTEVYSMNDGKAGSFVAAWQNSMKVHEVLSENRIRFSQRLNEMSEELANIAKEVDKNRKSTKELATRYERALQESETATEKCKNRLDVTTEELERLLLQKEGESFKDNTVQARAGTTGGKRVIGKAVAKGGLLLKGKNPGNIQRQEDDIRSRMSAASDAFRKAVIDTQAMRQEYFNFQLPRILRALKECSDEIDLGTQYHLTRYAFLFESILLNDGSTLVPPKDEGGHSAGLKTAIEAIDNRGDFRTYMQNYAYAHSVSPNRGPRREGPSDEGFLPPLSSHNSDKPPPTSSSSATHLNGSNSSDKIHLTFGIDLGEQMARDDVEIPLIMRKCCEAIEKYGLNAQGIYRLSGTTSKVAKLKQLLDKDLEAVNLDNHEWSSDINNVTSVLKMWLRELPEPLMTFSLQQGFIEAAKIENDRLRHIRLHERVNDLPDPNYATLKYLLGHLHRINQHASENSMTNQNLAIVFGPTLFGQSAPTAGPSSSIADAPYQNQAIETILNHYTDIFVDDSE</sequence>
<dbReference type="Proteomes" id="UP001150217">
    <property type="component" value="Unassembled WGS sequence"/>
</dbReference>
<dbReference type="Gene3D" id="1.20.1270.60">
    <property type="entry name" value="Arfaptin homology (AH) domain/BAR domain"/>
    <property type="match status" value="1"/>
</dbReference>
<dbReference type="SMART" id="SM00055">
    <property type="entry name" value="FCH"/>
    <property type="match status" value="1"/>
</dbReference>
<name>A0ABQ8VC45_9AGAR</name>
<feature type="domain" description="F-BAR" evidence="6">
    <location>
        <begin position="128"/>
        <end position="430"/>
    </location>
</feature>
<organism evidence="7 8">
    <name type="scientific">Lentinula lateritia</name>
    <dbReference type="NCBI Taxonomy" id="40482"/>
    <lineage>
        <taxon>Eukaryota</taxon>
        <taxon>Fungi</taxon>
        <taxon>Dikarya</taxon>
        <taxon>Basidiomycota</taxon>
        <taxon>Agaricomycotina</taxon>
        <taxon>Agaricomycetes</taxon>
        <taxon>Agaricomycetidae</taxon>
        <taxon>Agaricales</taxon>
        <taxon>Marasmiineae</taxon>
        <taxon>Omphalotaceae</taxon>
        <taxon>Lentinula</taxon>
    </lineage>
</organism>
<feature type="region of interest" description="Disordered" evidence="4">
    <location>
        <begin position="442"/>
        <end position="486"/>
    </location>
</feature>
<proteinExistence type="predicted"/>
<protein>
    <submittedName>
        <fullName evidence="7">RhoGAP-domain-containing protein</fullName>
    </submittedName>
</protein>
<dbReference type="InterPro" id="IPR008936">
    <property type="entry name" value="Rho_GTPase_activation_prot"/>
</dbReference>
<evidence type="ECO:0000256" key="2">
    <source>
        <dbReference type="PROSITE-ProRule" id="PRU01077"/>
    </source>
</evidence>
<dbReference type="InterPro" id="IPR027267">
    <property type="entry name" value="AH/BAR_dom_sf"/>
</dbReference>
<evidence type="ECO:0000313" key="8">
    <source>
        <dbReference type="Proteomes" id="UP001150217"/>
    </source>
</evidence>
<keyword evidence="2 3" id="KW-0175">Coiled coil</keyword>
<feature type="compositionally biased region" description="Polar residues" evidence="4">
    <location>
        <begin position="46"/>
        <end position="68"/>
    </location>
</feature>
<gene>
    <name evidence="7" type="ORF">C8R41DRAFT_412894</name>
</gene>
<dbReference type="PROSITE" id="PS51741">
    <property type="entry name" value="F_BAR"/>
    <property type="match status" value="1"/>
</dbReference>
<evidence type="ECO:0000259" key="6">
    <source>
        <dbReference type="PROSITE" id="PS51741"/>
    </source>
</evidence>
<dbReference type="InterPro" id="IPR001060">
    <property type="entry name" value="FCH_dom"/>
</dbReference>
<dbReference type="SMART" id="SM00324">
    <property type="entry name" value="RhoGAP"/>
    <property type="match status" value="1"/>
</dbReference>
<evidence type="ECO:0000256" key="1">
    <source>
        <dbReference type="ARBA" id="ARBA00022468"/>
    </source>
</evidence>
<dbReference type="Pfam" id="PF00611">
    <property type="entry name" value="FCH"/>
    <property type="match status" value="1"/>
</dbReference>
<dbReference type="InterPro" id="IPR000198">
    <property type="entry name" value="RhoGAP_dom"/>
</dbReference>
<dbReference type="SUPFAM" id="SSF103657">
    <property type="entry name" value="BAR/IMD domain-like"/>
    <property type="match status" value="1"/>
</dbReference>
<feature type="region of interest" description="Disordered" evidence="4">
    <location>
        <begin position="46"/>
        <end position="123"/>
    </location>
</feature>
<feature type="domain" description="Rho-GAP" evidence="5">
    <location>
        <begin position="498"/>
        <end position="692"/>
    </location>
</feature>
<evidence type="ECO:0000259" key="5">
    <source>
        <dbReference type="PROSITE" id="PS50238"/>
    </source>
</evidence>
<comment type="caution">
    <text evidence="7">The sequence shown here is derived from an EMBL/GenBank/DDBJ whole genome shotgun (WGS) entry which is preliminary data.</text>
</comment>
<dbReference type="CDD" id="cd07652">
    <property type="entry name" value="F-BAR_Rgd1"/>
    <property type="match status" value="1"/>
</dbReference>
<dbReference type="InterPro" id="IPR050729">
    <property type="entry name" value="Rho-GAP"/>
</dbReference>
<keyword evidence="8" id="KW-1185">Reference proteome</keyword>
<dbReference type="Pfam" id="PF00620">
    <property type="entry name" value="RhoGAP"/>
    <property type="match status" value="1"/>
</dbReference>
<accession>A0ABQ8VC45</accession>
<keyword evidence="1" id="KW-0343">GTPase activation</keyword>